<dbReference type="SMART" id="SM00857">
    <property type="entry name" value="Resolvase"/>
    <property type="match status" value="1"/>
</dbReference>
<sequence length="197" mass="22437">MKTSITFMDYSMIYAYIRISSAEQNSARQEIAIQNSGYKVKTVFTDIASGKDTHRPNLQQLLALLVSGDMLIVHSIDRLCRNMMDMCYLTLDLKQRGVSLIFLKENICFSANENNPLQELQLHMMSAFSQFERALIRERQAEGIAAKKHRGEQTGRPPADKRKVVMVDELKAKGIRLKLACDNVGIGVSTYYKLRKK</sequence>
<dbReference type="GeneID" id="79718977"/>
<dbReference type="GO" id="GO:0003677">
    <property type="term" value="F:DNA binding"/>
    <property type="evidence" value="ECO:0007669"/>
    <property type="project" value="UniProtKB-KW"/>
</dbReference>
<dbReference type="Pfam" id="PF00239">
    <property type="entry name" value="Resolvase"/>
    <property type="match status" value="1"/>
</dbReference>
<dbReference type="PROSITE" id="PS51736">
    <property type="entry name" value="RECOMBINASES_3"/>
    <property type="match status" value="1"/>
</dbReference>
<evidence type="ECO:0000313" key="4">
    <source>
        <dbReference type="EMBL" id="ARV76039.1"/>
    </source>
</evidence>
<gene>
    <name evidence="5" type="primary">tnpR</name>
    <name evidence="6" type="synonym">hin</name>
    <name evidence="4" type="ORF">PRE19_0000004228</name>
    <name evidence="5" type="ORF">PRE19_0000004251</name>
    <name evidence="6" type="ORF">PRE19P2_0810</name>
</gene>
<keyword evidence="5" id="KW-0614">Plasmid</keyword>
<evidence type="ECO:0000256" key="2">
    <source>
        <dbReference type="ARBA" id="ARBA00023172"/>
    </source>
</evidence>
<dbReference type="InterPro" id="IPR036162">
    <property type="entry name" value="Resolvase-like_N_sf"/>
</dbReference>
<dbReference type="AlphaFoldDB" id="A0A220DIF7"/>
<reference evidence="5" key="1">
    <citation type="journal article" date="2017" name="Genome Biol. Evol.">
        <title>Genomic Epidemiology of NDM-1-Encoding Plasmids in Latin American Clinical Isolates Reveals Insights into the Evolution of Multidrug Resistance.</title>
        <authorList>
            <person name="Marquez-Ortiz R.A."/>
            <person name="Haggerty L."/>
            <person name="Olarte N."/>
            <person name="Duarte C."/>
            <person name="Garza-Ramos U."/>
            <person name="Silva-Sanchez J."/>
            <person name="Castro B.E."/>
            <person name="Sim E.M."/>
            <person name="Beltran M."/>
            <person name="Moncada M.V."/>
            <person name="Valderrama A."/>
            <person name="Castellanos J.E."/>
            <person name="Charles I.G."/>
            <person name="Vanegas N."/>
            <person name="Escobar-Perez J."/>
            <person name="Petty N.K."/>
        </authorList>
    </citation>
    <scope>NUCLEOTIDE SEQUENCE</scope>
    <source>
        <strain evidence="5">06-1619</strain>
        <plasmid evidence="6">p06-1619-1</plasmid>
        <plasmid evidence="5">p06-1619-NDM</plasmid>
    </source>
</reference>
<name>A0A220DIF7_PRORE</name>
<keyword evidence="1" id="KW-0238">DNA-binding</keyword>
<dbReference type="GO" id="GO:0000150">
    <property type="term" value="F:DNA strand exchange activity"/>
    <property type="evidence" value="ECO:0007669"/>
    <property type="project" value="InterPro"/>
</dbReference>
<evidence type="ECO:0000259" key="3">
    <source>
        <dbReference type="PROSITE" id="PS51736"/>
    </source>
</evidence>
<dbReference type="CDD" id="cd03768">
    <property type="entry name" value="SR_ResInv"/>
    <property type="match status" value="1"/>
</dbReference>
<evidence type="ECO:0000256" key="1">
    <source>
        <dbReference type="ARBA" id="ARBA00023125"/>
    </source>
</evidence>
<dbReference type="RefSeq" id="WP_233618463.1">
    <property type="nucleotide sequence ID" value="NZ_CP109847.1"/>
</dbReference>
<dbReference type="InterPro" id="IPR050639">
    <property type="entry name" value="SSR_resolvase"/>
</dbReference>
<keyword evidence="2" id="KW-0233">DNA recombination</keyword>
<dbReference type="InterPro" id="IPR006119">
    <property type="entry name" value="Resolv_N"/>
</dbReference>
<geneLocation type="plasmid" evidence="5">
    <name>p06-1619-NDM</name>
</geneLocation>
<evidence type="ECO:0000313" key="5">
    <source>
        <dbReference type="EMBL" id="ARV76062.1"/>
    </source>
</evidence>
<protein>
    <submittedName>
        <fullName evidence="6">DNA-invertase hin</fullName>
    </submittedName>
    <submittedName>
        <fullName evidence="5">Transposon resolvase</fullName>
    </submittedName>
</protein>
<dbReference type="PANTHER" id="PTHR30461:SF2">
    <property type="entry name" value="SERINE RECOMBINASE PINE-RELATED"/>
    <property type="match status" value="1"/>
</dbReference>
<geneLocation type="plasmid" evidence="6">
    <name>p06-1619-1</name>
</geneLocation>
<dbReference type="PANTHER" id="PTHR30461">
    <property type="entry name" value="DNA-INVERTASE FROM LAMBDOID PROPHAGE"/>
    <property type="match status" value="1"/>
</dbReference>
<accession>A0A220DIF7</accession>
<dbReference type="EMBL" id="KX832928">
    <property type="protein sequence ID" value="ARV76062.1"/>
    <property type="molecule type" value="Genomic_DNA"/>
</dbReference>
<dbReference type="Gene3D" id="3.40.50.1390">
    <property type="entry name" value="Resolvase, N-terminal catalytic domain"/>
    <property type="match status" value="1"/>
</dbReference>
<dbReference type="EMBL" id="KX832929">
    <property type="protein sequence ID" value="ARV76168.1"/>
    <property type="molecule type" value="Genomic_DNA"/>
</dbReference>
<dbReference type="SUPFAM" id="SSF53041">
    <property type="entry name" value="Resolvase-like"/>
    <property type="match status" value="1"/>
</dbReference>
<feature type="domain" description="Resolvase/invertase-type recombinase catalytic" evidence="3">
    <location>
        <begin position="12"/>
        <end position="151"/>
    </location>
</feature>
<organism evidence="5">
    <name type="scientific">Providencia rettgeri</name>
    <dbReference type="NCBI Taxonomy" id="587"/>
    <lineage>
        <taxon>Bacteria</taxon>
        <taxon>Pseudomonadati</taxon>
        <taxon>Pseudomonadota</taxon>
        <taxon>Gammaproteobacteria</taxon>
        <taxon>Enterobacterales</taxon>
        <taxon>Morganellaceae</taxon>
        <taxon>Providencia</taxon>
    </lineage>
</organism>
<evidence type="ECO:0000313" key="6">
    <source>
        <dbReference type="EMBL" id="ARV76168.1"/>
    </source>
</evidence>
<dbReference type="EMBL" id="KX832928">
    <property type="protein sequence ID" value="ARV76039.1"/>
    <property type="molecule type" value="Genomic_DNA"/>
</dbReference>
<proteinExistence type="predicted"/>